<accession>A0A060T568</accession>
<proteinExistence type="inferred from homology"/>
<dbReference type="PhylomeDB" id="A0A060T568"/>
<dbReference type="PRINTS" id="PR00320">
    <property type="entry name" value="GPROTEINBRPT"/>
</dbReference>
<dbReference type="GO" id="GO:0005516">
    <property type="term" value="F:calmodulin binding"/>
    <property type="evidence" value="ECO:0007669"/>
    <property type="project" value="UniProtKB-KW"/>
</dbReference>
<evidence type="ECO:0000256" key="1">
    <source>
        <dbReference type="ARBA" id="ARBA00009616"/>
    </source>
</evidence>
<dbReference type="InterPro" id="IPR020472">
    <property type="entry name" value="WD40_PAC1"/>
</dbReference>
<comment type="similarity">
    <text evidence="1">Belongs to the WD repeat striatin family.</text>
</comment>
<protein>
    <submittedName>
        <fullName evidence="10">ARAD1C03366p</fullName>
    </submittedName>
</protein>
<evidence type="ECO:0000256" key="3">
    <source>
        <dbReference type="ARBA" id="ARBA00022737"/>
    </source>
</evidence>
<dbReference type="SUPFAM" id="SSF50978">
    <property type="entry name" value="WD40 repeat-like"/>
    <property type="match status" value="1"/>
</dbReference>
<dbReference type="PROSITE" id="PS50294">
    <property type="entry name" value="WD_REPEATS_REGION"/>
    <property type="match status" value="4"/>
</dbReference>
<evidence type="ECO:0000256" key="6">
    <source>
        <dbReference type="PROSITE-ProRule" id="PRU00221"/>
    </source>
</evidence>
<gene>
    <name evidence="10" type="ORF">GNLVRS02_ARAD1C03366g</name>
</gene>
<dbReference type="EMBL" id="HG937693">
    <property type="protein sequence ID" value="CDP34042.1"/>
    <property type="molecule type" value="Genomic_DNA"/>
</dbReference>
<dbReference type="Pfam" id="PF08232">
    <property type="entry name" value="Striatin"/>
    <property type="match status" value="1"/>
</dbReference>
<dbReference type="InterPro" id="IPR001680">
    <property type="entry name" value="WD40_rpt"/>
</dbReference>
<keyword evidence="4" id="KW-0112">Calmodulin-binding</keyword>
<dbReference type="InterPro" id="IPR015943">
    <property type="entry name" value="WD40/YVTN_repeat-like_dom_sf"/>
</dbReference>
<keyword evidence="5 7" id="KW-0175">Coiled coil</keyword>
<dbReference type="Pfam" id="PF00400">
    <property type="entry name" value="WD40"/>
    <property type="match status" value="4"/>
</dbReference>
<feature type="compositionally biased region" description="Basic and acidic residues" evidence="8">
    <location>
        <begin position="160"/>
        <end position="170"/>
    </location>
</feature>
<evidence type="ECO:0000256" key="8">
    <source>
        <dbReference type="SAM" id="MobiDB-lite"/>
    </source>
</evidence>
<dbReference type="PROSITE" id="PS00678">
    <property type="entry name" value="WD_REPEATS_1"/>
    <property type="match status" value="3"/>
</dbReference>
<feature type="repeat" description="WD" evidence="6">
    <location>
        <begin position="436"/>
        <end position="477"/>
    </location>
</feature>
<dbReference type="AlphaFoldDB" id="A0A060T568"/>
<name>A0A060T568_BLAAD</name>
<dbReference type="InterPro" id="IPR036322">
    <property type="entry name" value="WD40_repeat_dom_sf"/>
</dbReference>
<reference evidence="10" key="1">
    <citation type="submission" date="2014-02" db="EMBL/GenBank/DDBJ databases">
        <authorList>
            <person name="Genoscope - CEA"/>
        </authorList>
    </citation>
    <scope>NUCLEOTIDE SEQUENCE</scope>
    <source>
        <strain evidence="10">LS3</strain>
    </source>
</reference>
<dbReference type="Gene3D" id="2.130.10.10">
    <property type="entry name" value="YVTN repeat-like/Quinoprotein amine dehydrogenase"/>
    <property type="match status" value="3"/>
</dbReference>
<dbReference type="InterPro" id="IPR051488">
    <property type="entry name" value="WD_repeat_striatin"/>
</dbReference>
<feature type="repeat" description="WD" evidence="6">
    <location>
        <begin position="301"/>
        <end position="341"/>
    </location>
</feature>
<sequence>MTQVQPTDYSLPGVMRYLQTEWQRNERDRIQWELEKAEMKTRIAKLEGENRGLQVVCENQAKKIKILEAAAKSEGGTDLNGLLTEYGQSFDEWAHKSSHLDLSGLIESRQYLEKCVQEVEYLLQSSSLEALPDDDDNEQQQQHQQYEEPPQMPKRPMILTRDKSKKKDLEPSPEPAVTNSSADSINSVSSGDNTRQWRERHTLDGYSGHVTAMSVVSHNSIDLATGSEDGTIKLWDITYKQKPIGRDFKGHDGPITALAHSAQVDVLFSGGQDGAIHGWDLEAKFDPSDGGTSDPERYSTFVGHSGIITSLAARGEKTLISAATDGLVKVWDTQENKTVNVISPGGKGEEGPSANSLDAFSEKVVVGYEDSTVQLYDIETGQSVVNFKVNNASLRGRPSPINKVCYLFPKGLVMSGHQDGTIRFLDTRNGQCVHIQKGHPRAVTALSLAPTGGNYVTGSSDGTIKIWSTSNQQPVQQIQNPQSSIFDVKWLSSTMLASFCSDSLVGTVYEKKL</sequence>
<evidence type="ECO:0000256" key="5">
    <source>
        <dbReference type="ARBA" id="ARBA00023054"/>
    </source>
</evidence>
<dbReference type="PANTHER" id="PTHR15653:SF0">
    <property type="entry name" value="CONNECTOR OF KINASE TO AP-1, ISOFORM E"/>
    <property type="match status" value="1"/>
</dbReference>
<dbReference type="PROSITE" id="PS50082">
    <property type="entry name" value="WD_REPEATS_2"/>
    <property type="match status" value="4"/>
</dbReference>
<feature type="repeat" description="WD" evidence="6">
    <location>
        <begin position="248"/>
        <end position="282"/>
    </location>
</feature>
<dbReference type="CDD" id="cd00200">
    <property type="entry name" value="WD40"/>
    <property type="match status" value="1"/>
</dbReference>
<organism evidence="10">
    <name type="scientific">Blastobotrys adeninivorans</name>
    <name type="common">Yeast</name>
    <name type="synonym">Arxula adeninivorans</name>
    <dbReference type="NCBI Taxonomy" id="409370"/>
    <lineage>
        <taxon>Eukaryota</taxon>
        <taxon>Fungi</taxon>
        <taxon>Dikarya</taxon>
        <taxon>Ascomycota</taxon>
        <taxon>Saccharomycotina</taxon>
        <taxon>Dipodascomycetes</taxon>
        <taxon>Dipodascales</taxon>
        <taxon>Trichomonascaceae</taxon>
        <taxon>Blastobotrys</taxon>
    </lineage>
</organism>
<evidence type="ECO:0000259" key="9">
    <source>
        <dbReference type="Pfam" id="PF08232"/>
    </source>
</evidence>
<evidence type="ECO:0000256" key="2">
    <source>
        <dbReference type="ARBA" id="ARBA00022574"/>
    </source>
</evidence>
<evidence type="ECO:0000256" key="4">
    <source>
        <dbReference type="ARBA" id="ARBA00022860"/>
    </source>
</evidence>
<keyword evidence="3" id="KW-0677">Repeat</keyword>
<dbReference type="PANTHER" id="PTHR15653">
    <property type="entry name" value="STRIATIN"/>
    <property type="match status" value="1"/>
</dbReference>
<feature type="compositionally biased region" description="Low complexity" evidence="8">
    <location>
        <begin position="180"/>
        <end position="190"/>
    </location>
</feature>
<dbReference type="InterPro" id="IPR013258">
    <property type="entry name" value="Striatin_N"/>
</dbReference>
<dbReference type="SMART" id="SM00320">
    <property type="entry name" value="WD40"/>
    <property type="match status" value="7"/>
</dbReference>
<dbReference type="InterPro" id="IPR019775">
    <property type="entry name" value="WD40_repeat_CS"/>
</dbReference>
<feature type="repeat" description="WD" evidence="6">
    <location>
        <begin position="203"/>
        <end position="237"/>
    </location>
</feature>
<keyword evidence="2 6" id="KW-0853">WD repeat</keyword>
<evidence type="ECO:0000256" key="7">
    <source>
        <dbReference type="SAM" id="Coils"/>
    </source>
</evidence>
<feature type="domain" description="Striatin N-terminal" evidence="9">
    <location>
        <begin position="10"/>
        <end position="75"/>
    </location>
</feature>
<dbReference type="Gene3D" id="1.20.5.300">
    <property type="match status" value="1"/>
</dbReference>
<reference evidence="10" key="2">
    <citation type="submission" date="2014-06" db="EMBL/GenBank/DDBJ databases">
        <title>The complete genome of Blastobotrys (Arxula) adeninivorans LS3 - a yeast of biotechnological interest.</title>
        <authorList>
            <person name="Kunze G."/>
            <person name="Gaillardin C."/>
            <person name="Czernicka M."/>
            <person name="Durrens P."/>
            <person name="Martin T."/>
            <person name="Boer E."/>
            <person name="Gabaldon T."/>
            <person name="Cruz J."/>
            <person name="Talla E."/>
            <person name="Marck C."/>
            <person name="Goffeau A."/>
            <person name="Barbe V."/>
            <person name="Baret P."/>
            <person name="Baronian K."/>
            <person name="Beier S."/>
            <person name="Bleykasten C."/>
            <person name="Bode R."/>
            <person name="Casaregola S."/>
            <person name="Despons L."/>
            <person name="Fairhead C."/>
            <person name="Giersberg M."/>
            <person name="Gierski P."/>
            <person name="Hahnel U."/>
            <person name="Hartmann A."/>
            <person name="Jankowska D."/>
            <person name="Jubin C."/>
            <person name="Jung P."/>
            <person name="Lafontaine I."/>
            <person name="Leh-Louis V."/>
            <person name="Lemaire M."/>
            <person name="Marcet-Houben M."/>
            <person name="Mascher M."/>
            <person name="Morel G."/>
            <person name="Richard G.-F."/>
            <person name="Riechen J."/>
            <person name="Sacerdot C."/>
            <person name="Sarkar A."/>
            <person name="Savel G."/>
            <person name="Schacherer J."/>
            <person name="Sherman D."/>
            <person name="Straub M.-L."/>
            <person name="Stein N."/>
            <person name="Thierry A."/>
            <person name="Trautwein-Schult A."/>
            <person name="Westhof E."/>
            <person name="Worch S."/>
            <person name="Dujon B."/>
            <person name="Souciet J.-L."/>
            <person name="Wincker P."/>
            <person name="Scholz U."/>
            <person name="Neuveglise N."/>
        </authorList>
    </citation>
    <scope>NUCLEOTIDE SEQUENCE</scope>
    <source>
        <strain evidence="10">LS3</strain>
    </source>
</reference>
<feature type="coiled-coil region" evidence="7">
    <location>
        <begin position="29"/>
        <end position="56"/>
    </location>
</feature>
<feature type="region of interest" description="Disordered" evidence="8">
    <location>
        <begin position="130"/>
        <end position="196"/>
    </location>
</feature>
<evidence type="ECO:0000313" key="10">
    <source>
        <dbReference type="EMBL" id="CDP34042.1"/>
    </source>
</evidence>
<feature type="compositionally biased region" description="Low complexity" evidence="8">
    <location>
        <begin position="139"/>
        <end position="149"/>
    </location>
</feature>